<keyword evidence="1" id="KW-0967">Endosome</keyword>
<keyword evidence="1" id="KW-0653">Protein transport</keyword>
<dbReference type="GO" id="GO:0000814">
    <property type="term" value="C:ESCRT II complex"/>
    <property type="evidence" value="ECO:0007669"/>
    <property type="project" value="UniProtKB-UniRule"/>
</dbReference>
<comment type="subunit">
    <text evidence="1">Component of the endosomal sorting complex required for transport II (ESCRT-II).</text>
</comment>
<evidence type="ECO:0000256" key="1">
    <source>
        <dbReference type="RuleBase" id="RU367095"/>
    </source>
</evidence>
<evidence type="ECO:0000313" key="2">
    <source>
        <dbReference type="EMBL" id="RVW23852.1"/>
    </source>
</evidence>
<reference evidence="2 3" key="1">
    <citation type="journal article" date="2018" name="PLoS Genet.">
        <title>Population sequencing reveals clonal diversity and ancestral inbreeding in the grapevine cultivar Chardonnay.</title>
        <authorList>
            <person name="Roach M.J."/>
            <person name="Johnson D.L."/>
            <person name="Bohlmann J."/>
            <person name="van Vuuren H.J."/>
            <person name="Jones S.J."/>
            <person name="Pretorius I.S."/>
            <person name="Schmidt S.A."/>
            <person name="Borneman A.R."/>
        </authorList>
    </citation>
    <scope>NUCLEOTIDE SEQUENCE [LARGE SCALE GENOMIC DNA]</scope>
    <source>
        <strain evidence="3">cv. Chardonnay</strain>
        <tissue evidence="2">Leaf</tissue>
    </source>
</reference>
<dbReference type="GO" id="GO:0032266">
    <property type="term" value="F:phosphatidylinositol-3-phosphate binding"/>
    <property type="evidence" value="ECO:0007669"/>
    <property type="project" value="UniProtKB-UniRule"/>
</dbReference>
<dbReference type="AlphaFoldDB" id="A0A438CKW5"/>
<dbReference type="SUPFAM" id="SSF46785">
    <property type="entry name" value="Winged helix' DNA-binding domain"/>
    <property type="match status" value="1"/>
</dbReference>
<comment type="caution">
    <text evidence="2">The sequence shown here is derived from an EMBL/GenBank/DDBJ whole genome shotgun (WGS) entry which is preliminary data.</text>
</comment>
<accession>A0A438CKW5</accession>
<dbReference type="GO" id="GO:0031902">
    <property type="term" value="C:late endosome membrane"/>
    <property type="evidence" value="ECO:0007669"/>
    <property type="project" value="UniProtKB-UniRule"/>
</dbReference>
<protein>
    <recommendedName>
        <fullName evidence="1">Vacuolar protein-sorting-associated protein 36</fullName>
    </recommendedName>
    <alternativeName>
        <fullName evidence="1">ESCRT-II complex subunit VPS36</fullName>
    </alternativeName>
</protein>
<dbReference type="InterPro" id="IPR036390">
    <property type="entry name" value="WH_DNA-bd_sf"/>
</dbReference>
<dbReference type="GO" id="GO:0043130">
    <property type="term" value="F:ubiquitin binding"/>
    <property type="evidence" value="ECO:0007669"/>
    <property type="project" value="UniProtKB-UniRule"/>
</dbReference>
<keyword evidence="1" id="KW-0963">Cytoplasm</keyword>
<dbReference type="PANTHER" id="PTHR13128:SF12">
    <property type="entry name" value="VACUOLAR PROTEIN-SORTING-ASSOCIATED PROTEIN 36"/>
    <property type="match status" value="1"/>
</dbReference>
<dbReference type="Gene3D" id="1.10.10.10">
    <property type="entry name" value="Winged helix-like DNA-binding domain superfamily/Winged helix DNA-binding domain"/>
    <property type="match status" value="1"/>
</dbReference>
<evidence type="ECO:0000313" key="3">
    <source>
        <dbReference type="Proteomes" id="UP000288805"/>
    </source>
</evidence>
<dbReference type="PANTHER" id="PTHR13128">
    <property type="entry name" value="VACUOLAR PROTEIN-SORTING-ASSOCIATED PROTEIN 36"/>
    <property type="match status" value="1"/>
</dbReference>
<organism evidence="2 3">
    <name type="scientific">Vitis vinifera</name>
    <name type="common">Grape</name>
    <dbReference type="NCBI Taxonomy" id="29760"/>
    <lineage>
        <taxon>Eukaryota</taxon>
        <taxon>Viridiplantae</taxon>
        <taxon>Streptophyta</taxon>
        <taxon>Embryophyta</taxon>
        <taxon>Tracheophyta</taxon>
        <taxon>Spermatophyta</taxon>
        <taxon>Magnoliopsida</taxon>
        <taxon>eudicotyledons</taxon>
        <taxon>Gunneridae</taxon>
        <taxon>Pentapetalae</taxon>
        <taxon>rosids</taxon>
        <taxon>Vitales</taxon>
        <taxon>Vitaceae</taxon>
        <taxon>Viteae</taxon>
        <taxon>Vitis</taxon>
    </lineage>
</organism>
<dbReference type="GO" id="GO:0043328">
    <property type="term" value="P:protein transport to vacuole involved in ubiquitin-dependent protein catabolic process via the multivesicular body sorting pathway"/>
    <property type="evidence" value="ECO:0007669"/>
    <property type="project" value="UniProtKB-UniRule"/>
</dbReference>
<comment type="subcellular location">
    <subcellularLocation>
        <location evidence="1">Cytoplasm</location>
    </subcellularLocation>
    <subcellularLocation>
        <location evidence="1">Endosome</location>
    </subcellularLocation>
</comment>
<dbReference type="InterPro" id="IPR037855">
    <property type="entry name" value="Vps36"/>
</dbReference>
<keyword evidence="1" id="KW-0813">Transport</keyword>
<dbReference type="Proteomes" id="UP000288805">
    <property type="component" value="Unassembled WGS sequence"/>
</dbReference>
<proteinExistence type="inferred from homology"/>
<name>A0A438CKW5_VITVI</name>
<sequence>MAFPPTASRSKVLEKPAKKDCFYWPFCATVHRGNTLVCVIIVALSILESVGKQQINSSLANFNILNVFARIKSLALKPDALKTGLSASDAAMTLGIAPAMAKEHLLTAESKGFLCRDVSADGFQFYINFFHEIDPSDLYFVKDYGIYDTWVKAALASCWELSTDSRSRNCTANLVLIVGPQKKRFHSHLGPPIECDVTGTEEIVAVLLVYSRFYKTHPYSLEQVNYTVKSIFDE</sequence>
<comment type="similarity">
    <text evidence="1">Belongs to the VPS36 family.</text>
</comment>
<dbReference type="EMBL" id="QGNW01002185">
    <property type="protein sequence ID" value="RVW23852.1"/>
    <property type="molecule type" value="Genomic_DNA"/>
</dbReference>
<dbReference type="FunFam" id="1.10.10.10:FF:000368">
    <property type="entry name" value="vacuolar protein sorting-associated protein 36-like"/>
    <property type="match status" value="1"/>
</dbReference>
<dbReference type="InterPro" id="IPR036388">
    <property type="entry name" value="WH-like_DNA-bd_sf"/>
</dbReference>
<comment type="function">
    <text evidence="1">Component of the ESCRT-II complex (endosomal sorting complex required for transport II), which is required for multivesicular body (MVB) formation and sorting of endosomal cargo proteins into MVBs.</text>
</comment>
<gene>
    <name evidence="2" type="primary">VPS36_0</name>
    <name evidence="2" type="ORF">CK203_094428</name>
</gene>